<evidence type="ECO:0000313" key="3">
    <source>
        <dbReference type="RefSeq" id="XP_033570821.1"/>
    </source>
</evidence>
<dbReference type="Proteomes" id="UP000504636">
    <property type="component" value="Unplaced"/>
</dbReference>
<proteinExistence type="predicted"/>
<dbReference type="AlphaFoldDB" id="A0A6A6Y7S5"/>
<dbReference type="GeneID" id="54453784"/>
<sequence>MHCRFPSVFPVGFEFCLLFPLRLIRLGFGRVHWKAKCEGSVESIDFGVNIRQATCNLFFSLGNDFRCMPAALWRAPGFLHDGPFANTTVGAHFAVSLLCIFGAHISLVPFLPPWHSPLRGGRLLSFRHTILAQHSHPRWASEVEMTGEQNIRIRVGFPLFFFSLYPPSAANGWLLRLFFWFPCP</sequence>
<accession>A0A6A6Y7S5</accession>
<evidence type="ECO:0000313" key="2">
    <source>
        <dbReference type="Proteomes" id="UP000504636"/>
    </source>
</evidence>
<evidence type="ECO:0000313" key="1">
    <source>
        <dbReference type="EMBL" id="KAF2803857.1"/>
    </source>
</evidence>
<name>A0A6A6Y7S5_9PEZI</name>
<protein>
    <submittedName>
        <fullName evidence="1 3">Uncharacterized protein</fullName>
    </submittedName>
</protein>
<reference evidence="3" key="3">
    <citation type="submission" date="2025-04" db="UniProtKB">
        <authorList>
            <consortium name="RefSeq"/>
        </authorList>
    </citation>
    <scope>IDENTIFICATION</scope>
    <source>
        <strain evidence="3">CBS 304.34</strain>
    </source>
</reference>
<organism evidence="1">
    <name type="scientific">Mytilinidion resinicola</name>
    <dbReference type="NCBI Taxonomy" id="574789"/>
    <lineage>
        <taxon>Eukaryota</taxon>
        <taxon>Fungi</taxon>
        <taxon>Dikarya</taxon>
        <taxon>Ascomycota</taxon>
        <taxon>Pezizomycotina</taxon>
        <taxon>Dothideomycetes</taxon>
        <taxon>Pleosporomycetidae</taxon>
        <taxon>Mytilinidiales</taxon>
        <taxon>Mytilinidiaceae</taxon>
        <taxon>Mytilinidion</taxon>
    </lineage>
</organism>
<dbReference type="RefSeq" id="XP_033570821.1">
    <property type="nucleotide sequence ID" value="XM_033712891.1"/>
</dbReference>
<keyword evidence="2" id="KW-1185">Reference proteome</keyword>
<gene>
    <name evidence="1 3" type="ORF">BDZ99DRAFT_164319</name>
</gene>
<reference evidence="3" key="2">
    <citation type="submission" date="2020-04" db="EMBL/GenBank/DDBJ databases">
        <authorList>
            <consortium name="NCBI Genome Project"/>
        </authorList>
    </citation>
    <scope>NUCLEOTIDE SEQUENCE</scope>
    <source>
        <strain evidence="3">CBS 304.34</strain>
    </source>
</reference>
<reference evidence="1 3" key="1">
    <citation type="journal article" date="2020" name="Stud. Mycol.">
        <title>101 Dothideomycetes genomes: a test case for predicting lifestyles and emergence of pathogens.</title>
        <authorList>
            <person name="Haridas S."/>
            <person name="Albert R."/>
            <person name="Binder M."/>
            <person name="Bloem J."/>
            <person name="Labutti K."/>
            <person name="Salamov A."/>
            <person name="Andreopoulos B."/>
            <person name="Baker S."/>
            <person name="Barry K."/>
            <person name="Bills G."/>
            <person name="Bluhm B."/>
            <person name="Cannon C."/>
            <person name="Castanera R."/>
            <person name="Culley D."/>
            <person name="Daum C."/>
            <person name="Ezra D."/>
            <person name="Gonzalez J."/>
            <person name="Henrissat B."/>
            <person name="Kuo A."/>
            <person name="Liang C."/>
            <person name="Lipzen A."/>
            <person name="Lutzoni F."/>
            <person name="Magnuson J."/>
            <person name="Mondo S."/>
            <person name="Nolan M."/>
            <person name="Ohm R."/>
            <person name="Pangilinan J."/>
            <person name="Park H.-J."/>
            <person name="Ramirez L."/>
            <person name="Alfaro M."/>
            <person name="Sun H."/>
            <person name="Tritt A."/>
            <person name="Yoshinaga Y."/>
            <person name="Zwiers L.-H."/>
            <person name="Turgeon B."/>
            <person name="Goodwin S."/>
            <person name="Spatafora J."/>
            <person name="Crous P."/>
            <person name="Grigoriev I."/>
        </authorList>
    </citation>
    <scope>NUCLEOTIDE SEQUENCE</scope>
    <source>
        <strain evidence="1 3">CBS 304.34</strain>
    </source>
</reference>
<dbReference type="EMBL" id="MU003716">
    <property type="protein sequence ID" value="KAF2803857.1"/>
    <property type="molecule type" value="Genomic_DNA"/>
</dbReference>